<keyword evidence="3" id="KW-1185">Reference proteome</keyword>
<sequence length="519" mass="57805">MSSETWNPDSNTFPTIHELPTIPDAPKHAAWFWGKNDHLGRLNLLTPTRVKAAAAEIRTGEMARTDLPLNVPEQPAFGRQQFKHEIKPLRKDYAYDDVYSLNTQSGTQWDGFRHVAHHDTGFFYNWTKGADIDGPEPNEKASIHYWSQHGIAGRGVLLDYRSWATSQGIKYDSATAHSITYDNLVAVGKHQNLDIRPASQGGDIQIGDILFVRSGFTEDYYSRTASQNTSIGLREFSFDGTDESKYQIWAGVSQEEKLRDWLHDCYFAAVGGDAPAFEQFPPPQDGSGLHAYILACWGMPLGEMIDLERVAELAKKNQRYTFFFTSAPANVLFRRLASAVPAIQNFFFSLFAACIAGASAYSPFVTPSLTTHQPIGSGSTNFYFIEFDITSDNSGKQTSAYCQKSWGDNGWTRPEPYSVNVPTGEWFRCDSERYSYDGASTFSFQLFPYFSIGNFSLSVKEDLGAGVSISGVRRVNNGTDQFVCDINPTEVFPAQHAHGDCSISEKASPFQIWISQAAA</sequence>
<dbReference type="PANTHER" id="PTHR34861:SF10">
    <property type="entry name" value="CYCLASE"/>
    <property type="match status" value="1"/>
</dbReference>
<dbReference type="PANTHER" id="PTHR34861">
    <property type="match status" value="1"/>
</dbReference>
<dbReference type="STRING" id="357750.A0A2S6BSK7"/>
<dbReference type="GO" id="GO:0004061">
    <property type="term" value="F:arylformamidase activity"/>
    <property type="evidence" value="ECO:0007669"/>
    <property type="project" value="InterPro"/>
</dbReference>
<dbReference type="InterPro" id="IPR037175">
    <property type="entry name" value="KFase_sf"/>
</dbReference>
<dbReference type="AlphaFoldDB" id="A0A2S6BSK7"/>
<dbReference type="OrthoDB" id="5396at2759"/>
<dbReference type="InterPro" id="IPR007325">
    <property type="entry name" value="KFase/CYL"/>
</dbReference>
<protein>
    <submittedName>
        <fullName evidence="2">Uncharacterized protein</fullName>
    </submittedName>
</protein>
<comment type="similarity">
    <text evidence="1">Belongs to the Cyclase 1 superfamily.</text>
</comment>
<dbReference type="SUPFAM" id="SSF102198">
    <property type="entry name" value="Putative cyclase"/>
    <property type="match status" value="1"/>
</dbReference>
<organism evidence="2 3">
    <name type="scientific">Cercospora berteroae</name>
    <dbReference type="NCBI Taxonomy" id="357750"/>
    <lineage>
        <taxon>Eukaryota</taxon>
        <taxon>Fungi</taxon>
        <taxon>Dikarya</taxon>
        <taxon>Ascomycota</taxon>
        <taxon>Pezizomycotina</taxon>
        <taxon>Dothideomycetes</taxon>
        <taxon>Dothideomycetidae</taxon>
        <taxon>Mycosphaerellales</taxon>
        <taxon>Mycosphaerellaceae</taxon>
        <taxon>Cercospora</taxon>
    </lineage>
</organism>
<accession>A0A2S6BSK7</accession>
<reference evidence="3" key="1">
    <citation type="journal article" date="2017" name="bioRxiv">
        <title>Conservation of a gene cluster reveals novel cercosporin biosynthetic mechanisms and extends production to the genus Colletotrichum.</title>
        <authorList>
            <person name="de Jonge R."/>
            <person name="Ebert M.K."/>
            <person name="Huitt-Roehl C.R."/>
            <person name="Pal P."/>
            <person name="Suttle J.C."/>
            <person name="Spanner R.E."/>
            <person name="Neubauer J.D."/>
            <person name="Jurick W.M.II."/>
            <person name="Stott K.A."/>
            <person name="Secor G.A."/>
            <person name="Thomma B.P.H.J."/>
            <person name="Van de Peer Y."/>
            <person name="Townsend C.A."/>
            <person name="Bolton M.D."/>
        </authorList>
    </citation>
    <scope>NUCLEOTIDE SEQUENCE [LARGE SCALE GENOMIC DNA]</scope>
    <source>
        <strain evidence="3">CBS538.71</strain>
    </source>
</reference>
<dbReference type="Proteomes" id="UP000237631">
    <property type="component" value="Unassembled WGS sequence"/>
</dbReference>
<gene>
    <name evidence="2" type="ORF">CBER1_06745</name>
</gene>
<dbReference type="EMBL" id="PNEN01001784">
    <property type="protein sequence ID" value="PPJ50478.1"/>
    <property type="molecule type" value="Genomic_DNA"/>
</dbReference>
<dbReference type="Gene3D" id="3.50.30.50">
    <property type="entry name" value="Putative cyclase"/>
    <property type="match status" value="1"/>
</dbReference>
<name>A0A2S6BSK7_9PEZI</name>
<dbReference type="Pfam" id="PF04199">
    <property type="entry name" value="Cyclase"/>
    <property type="match status" value="1"/>
</dbReference>
<proteinExistence type="inferred from homology"/>
<evidence type="ECO:0000313" key="2">
    <source>
        <dbReference type="EMBL" id="PPJ50478.1"/>
    </source>
</evidence>
<evidence type="ECO:0000313" key="3">
    <source>
        <dbReference type="Proteomes" id="UP000237631"/>
    </source>
</evidence>
<evidence type="ECO:0000256" key="1">
    <source>
        <dbReference type="ARBA" id="ARBA00007865"/>
    </source>
</evidence>
<dbReference type="GO" id="GO:0019441">
    <property type="term" value="P:L-tryptophan catabolic process to kynurenine"/>
    <property type="evidence" value="ECO:0007669"/>
    <property type="project" value="InterPro"/>
</dbReference>
<comment type="caution">
    <text evidence="2">The sequence shown here is derived from an EMBL/GenBank/DDBJ whole genome shotgun (WGS) entry which is preliminary data.</text>
</comment>